<reference evidence="11" key="2">
    <citation type="submission" date="2015-01" db="EMBL/GenBank/DDBJ databases">
        <title>Evolutionary Origins and Diversification of the Mycorrhizal Mutualists.</title>
        <authorList>
            <consortium name="DOE Joint Genome Institute"/>
            <consortium name="Mycorrhizal Genomics Consortium"/>
            <person name="Kohler A."/>
            <person name="Kuo A."/>
            <person name="Nagy L.G."/>
            <person name="Floudas D."/>
            <person name="Copeland A."/>
            <person name="Barry K.W."/>
            <person name="Cichocki N."/>
            <person name="Veneault-Fourrey C."/>
            <person name="LaButti K."/>
            <person name="Lindquist E.A."/>
            <person name="Lipzen A."/>
            <person name="Lundell T."/>
            <person name="Morin E."/>
            <person name="Murat C."/>
            <person name="Riley R."/>
            <person name="Ohm R."/>
            <person name="Sun H."/>
            <person name="Tunlid A."/>
            <person name="Henrissat B."/>
            <person name="Grigoriev I.V."/>
            <person name="Hibbett D.S."/>
            <person name="Martin F."/>
        </authorList>
    </citation>
    <scope>NUCLEOTIDE SEQUENCE [LARGE SCALE GENOMIC DNA]</scope>
    <source>
        <strain evidence="11">F 1598</strain>
    </source>
</reference>
<keyword evidence="6" id="KW-0624">Polysaccharide degradation</keyword>
<dbReference type="SMART" id="SM00636">
    <property type="entry name" value="Glyco_18"/>
    <property type="match status" value="1"/>
</dbReference>
<dbReference type="InterPro" id="IPR011583">
    <property type="entry name" value="Chitinase_II/V-like_cat"/>
</dbReference>
<dbReference type="InterPro" id="IPR017853">
    <property type="entry name" value="GH"/>
</dbReference>
<proteinExistence type="inferred from homology"/>
<dbReference type="PANTHER" id="PTHR11177:SF317">
    <property type="entry name" value="CHITINASE 12-RELATED"/>
    <property type="match status" value="1"/>
</dbReference>
<dbReference type="InParanoid" id="A0A0C3G4R1"/>
<dbReference type="Gene3D" id="3.10.50.10">
    <property type="match status" value="1"/>
</dbReference>
<dbReference type="Gene3D" id="3.20.20.80">
    <property type="entry name" value="Glycosidases"/>
    <property type="match status" value="1"/>
</dbReference>
<feature type="domain" description="GH18" evidence="9">
    <location>
        <begin position="28"/>
        <end position="408"/>
    </location>
</feature>
<dbReference type="PANTHER" id="PTHR11177">
    <property type="entry name" value="CHITINASE"/>
    <property type="match status" value="1"/>
</dbReference>
<dbReference type="HOGENOM" id="CLU_002833_6_1_1"/>
<dbReference type="GO" id="GO:0005576">
    <property type="term" value="C:extracellular region"/>
    <property type="evidence" value="ECO:0007669"/>
    <property type="project" value="TreeGrafter"/>
</dbReference>
<organism evidence="10 11">
    <name type="scientific">Piloderma croceum (strain F 1598)</name>
    <dbReference type="NCBI Taxonomy" id="765440"/>
    <lineage>
        <taxon>Eukaryota</taxon>
        <taxon>Fungi</taxon>
        <taxon>Dikarya</taxon>
        <taxon>Basidiomycota</taxon>
        <taxon>Agaricomycotina</taxon>
        <taxon>Agaricomycetes</taxon>
        <taxon>Agaricomycetidae</taxon>
        <taxon>Atheliales</taxon>
        <taxon>Atheliaceae</taxon>
        <taxon>Piloderma</taxon>
    </lineage>
</organism>
<evidence type="ECO:0000256" key="4">
    <source>
        <dbReference type="ARBA" id="ARBA00023277"/>
    </source>
</evidence>
<dbReference type="GO" id="GO:0008061">
    <property type="term" value="F:chitin binding"/>
    <property type="evidence" value="ECO:0007669"/>
    <property type="project" value="InterPro"/>
</dbReference>
<evidence type="ECO:0000256" key="8">
    <source>
        <dbReference type="RuleBase" id="RU004453"/>
    </source>
</evidence>
<evidence type="ECO:0000256" key="5">
    <source>
        <dbReference type="ARBA" id="ARBA00023295"/>
    </source>
</evidence>
<keyword evidence="3" id="KW-0146">Chitin degradation</keyword>
<evidence type="ECO:0000313" key="10">
    <source>
        <dbReference type="EMBL" id="KIM85591.1"/>
    </source>
</evidence>
<dbReference type="PROSITE" id="PS51910">
    <property type="entry name" value="GH18_2"/>
    <property type="match status" value="1"/>
</dbReference>
<protein>
    <submittedName>
        <fullName evidence="10">Glycoside hydrolase family 18 protein</fullName>
    </submittedName>
</protein>
<dbReference type="SUPFAM" id="SSF51445">
    <property type="entry name" value="(Trans)glycosidases"/>
    <property type="match status" value="1"/>
</dbReference>
<dbReference type="InterPro" id="IPR001579">
    <property type="entry name" value="Glyco_hydro_18_chit_AS"/>
</dbReference>
<comment type="similarity">
    <text evidence="8">Belongs to the glycosyl hydrolase 18 family.</text>
</comment>
<evidence type="ECO:0000256" key="1">
    <source>
        <dbReference type="ARBA" id="ARBA00000822"/>
    </source>
</evidence>
<dbReference type="EMBL" id="KN832984">
    <property type="protein sequence ID" value="KIM85591.1"/>
    <property type="molecule type" value="Genomic_DNA"/>
</dbReference>
<dbReference type="InterPro" id="IPR050314">
    <property type="entry name" value="Glycosyl_Hydrlase_18"/>
</dbReference>
<dbReference type="PROSITE" id="PS01095">
    <property type="entry name" value="GH18_1"/>
    <property type="match status" value="1"/>
</dbReference>
<dbReference type="Proteomes" id="UP000054166">
    <property type="component" value="Unassembled WGS sequence"/>
</dbReference>
<dbReference type="InterPro" id="IPR029070">
    <property type="entry name" value="Chitinase_insertion_sf"/>
</dbReference>
<dbReference type="GO" id="GO:0006032">
    <property type="term" value="P:chitin catabolic process"/>
    <property type="evidence" value="ECO:0007669"/>
    <property type="project" value="UniProtKB-KW"/>
</dbReference>
<dbReference type="OrthoDB" id="73875at2759"/>
<keyword evidence="11" id="KW-1185">Reference proteome</keyword>
<comment type="catalytic activity">
    <reaction evidence="1">
        <text>Random endo-hydrolysis of N-acetyl-beta-D-glucosaminide (1-&gt;4)-beta-linkages in chitin and chitodextrins.</text>
        <dbReference type="EC" id="3.2.1.14"/>
    </reaction>
</comment>
<evidence type="ECO:0000313" key="11">
    <source>
        <dbReference type="Proteomes" id="UP000054166"/>
    </source>
</evidence>
<name>A0A0C3G4R1_PILCF</name>
<dbReference type="InterPro" id="IPR001223">
    <property type="entry name" value="Glyco_hydro18_cat"/>
</dbReference>
<keyword evidence="2 7" id="KW-0378">Hydrolase</keyword>
<evidence type="ECO:0000259" key="9">
    <source>
        <dbReference type="PROSITE" id="PS51910"/>
    </source>
</evidence>
<dbReference type="GO" id="GO:0000272">
    <property type="term" value="P:polysaccharide catabolic process"/>
    <property type="evidence" value="ECO:0007669"/>
    <property type="project" value="UniProtKB-KW"/>
</dbReference>
<keyword evidence="4" id="KW-0119">Carbohydrate metabolism</keyword>
<dbReference type="SUPFAM" id="SSF54556">
    <property type="entry name" value="Chitinase insertion domain"/>
    <property type="match status" value="1"/>
</dbReference>
<evidence type="ECO:0000256" key="7">
    <source>
        <dbReference type="RuleBase" id="RU000489"/>
    </source>
</evidence>
<dbReference type="AlphaFoldDB" id="A0A0C3G4R1"/>
<reference evidence="10 11" key="1">
    <citation type="submission" date="2014-04" db="EMBL/GenBank/DDBJ databases">
        <authorList>
            <consortium name="DOE Joint Genome Institute"/>
            <person name="Kuo A."/>
            <person name="Tarkka M."/>
            <person name="Buscot F."/>
            <person name="Kohler A."/>
            <person name="Nagy L.G."/>
            <person name="Floudas D."/>
            <person name="Copeland A."/>
            <person name="Barry K.W."/>
            <person name="Cichocki N."/>
            <person name="Veneault-Fourrey C."/>
            <person name="LaButti K."/>
            <person name="Lindquist E.A."/>
            <person name="Lipzen A."/>
            <person name="Lundell T."/>
            <person name="Morin E."/>
            <person name="Murat C."/>
            <person name="Sun H."/>
            <person name="Tunlid A."/>
            <person name="Henrissat B."/>
            <person name="Grigoriev I.V."/>
            <person name="Hibbett D.S."/>
            <person name="Martin F."/>
            <person name="Nordberg H.P."/>
            <person name="Cantor M.N."/>
            <person name="Hua S.X."/>
        </authorList>
    </citation>
    <scope>NUCLEOTIDE SEQUENCE [LARGE SCALE GENOMIC DNA]</scope>
    <source>
        <strain evidence="10 11">F 1598</strain>
    </source>
</reference>
<sequence length="408" mass="44178">MTSSNCALVPSVGRSLANSSTGVRDQSKRIAVTWYPGWHGTDFPPAKISWDKYTTVMYAFAATTPETSVISLEDSDKKLLPQFVKIAHDNDVNAILCIGGWTGSQYFSTALATADNRTTFTKAVLNLVTTYNLDGIDFDWEYPNKQGVGCNTLSPNDSANFLSFLQELREQPAGQDLILSAAVTITPFVGADGSPMDDVSDFAQVLNYIEIMEYDVWGSWDSSVGPNAPLNDTCAPAAYQDGSAVSAVKAWTSVHFPANQLVLGVASYGYSFYVPQSAAITSNGLAAYPAFNASRQPSGDKWDDPAGVDQCGNPTTVGGIFNFWGLVDGGFLKRDGTAANGIKYRYDNCSQTPYVYNPSSQVMVSYDDANSFAAKGRFINHMQLKGFAMWEAGSDYNDILLDSIRKAI</sequence>
<dbReference type="STRING" id="765440.A0A0C3G4R1"/>
<gene>
    <name evidence="10" type="ORF">PILCRDRAFT_96249</name>
</gene>
<evidence type="ECO:0000256" key="3">
    <source>
        <dbReference type="ARBA" id="ARBA00023024"/>
    </source>
</evidence>
<accession>A0A0C3G4R1</accession>
<evidence type="ECO:0000256" key="6">
    <source>
        <dbReference type="ARBA" id="ARBA00023326"/>
    </source>
</evidence>
<dbReference type="GO" id="GO:0008843">
    <property type="term" value="F:endochitinase activity"/>
    <property type="evidence" value="ECO:0007669"/>
    <property type="project" value="UniProtKB-EC"/>
</dbReference>
<keyword evidence="5 7" id="KW-0326">Glycosidase</keyword>
<evidence type="ECO:0000256" key="2">
    <source>
        <dbReference type="ARBA" id="ARBA00022801"/>
    </source>
</evidence>
<dbReference type="Pfam" id="PF00704">
    <property type="entry name" value="Glyco_hydro_18"/>
    <property type="match status" value="1"/>
</dbReference>